<keyword evidence="1" id="KW-1133">Transmembrane helix</keyword>
<sequence>MRRRRRLDAALISAGAQLFLPCERFNTLYSEKMTWWQAGLILFIVGGLATVVLTGARRWYVTRRSPDFHEPFDARYGRVMAGNWTPPIEQPPAIVAEENIEPPDGLD</sequence>
<accession>A0ABM7KV98</accession>
<keyword evidence="3" id="KW-1185">Reference proteome</keyword>
<geneLocation type="plasmid" evidence="2 3">
    <name>pJCM12687</name>
</geneLocation>
<dbReference type="Proteomes" id="UP000467379">
    <property type="component" value="Plasmid pJCM12687"/>
</dbReference>
<keyword evidence="1" id="KW-0472">Membrane</keyword>
<evidence type="ECO:0000313" key="3">
    <source>
        <dbReference type="Proteomes" id="UP000467379"/>
    </source>
</evidence>
<evidence type="ECO:0000256" key="1">
    <source>
        <dbReference type="SAM" id="Phobius"/>
    </source>
</evidence>
<gene>
    <name evidence="2" type="ORF">MBRA_52600</name>
</gene>
<dbReference type="EMBL" id="AP022607">
    <property type="protein sequence ID" value="BBZ15065.1"/>
    <property type="molecule type" value="Genomic_DNA"/>
</dbReference>
<keyword evidence="2" id="KW-0614">Plasmid</keyword>
<protein>
    <submittedName>
        <fullName evidence="2">Uncharacterized protein</fullName>
    </submittedName>
</protein>
<evidence type="ECO:0000313" key="2">
    <source>
        <dbReference type="EMBL" id="BBZ15065.1"/>
    </source>
</evidence>
<keyword evidence="1" id="KW-0812">Transmembrane</keyword>
<organism evidence="2 3">
    <name type="scientific">Mycobacterium branderi</name>
    <dbReference type="NCBI Taxonomy" id="43348"/>
    <lineage>
        <taxon>Bacteria</taxon>
        <taxon>Bacillati</taxon>
        <taxon>Actinomycetota</taxon>
        <taxon>Actinomycetes</taxon>
        <taxon>Mycobacteriales</taxon>
        <taxon>Mycobacteriaceae</taxon>
        <taxon>Mycobacterium</taxon>
    </lineage>
</organism>
<reference evidence="2 3" key="1">
    <citation type="journal article" date="2019" name="Emerg. Microbes Infect.">
        <title>Comprehensive subspecies identification of 175 nontuberculous mycobacteria species based on 7547 genomic profiles.</title>
        <authorList>
            <person name="Matsumoto Y."/>
            <person name="Kinjo T."/>
            <person name="Motooka D."/>
            <person name="Nabeya D."/>
            <person name="Jung N."/>
            <person name="Uechi K."/>
            <person name="Horii T."/>
            <person name="Iida T."/>
            <person name="Fujita J."/>
            <person name="Nakamura S."/>
        </authorList>
    </citation>
    <scope>NUCLEOTIDE SEQUENCE [LARGE SCALE GENOMIC DNA]</scope>
    <source>
        <strain evidence="2 3">JCM 12687</strain>
        <plasmid evidence="2">pJCM12687</plasmid>
    </source>
</reference>
<proteinExistence type="predicted"/>
<feature type="transmembrane region" description="Helical" evidence="1">
    <location>
        <begin position="34"/>
        <end position="56"/>
    </location>
</feature>
<name>A0ABM7KV98_9MYCO</name>